<name>A0A937FYX5_9BACT</name>
<keyword evidence="3" id="KW-1185">Reference proteome</keyword>
<comment type="caution">
    <text evidence="2">The sequence shown here is derived from an EMBL/GenBank/DDBJ whole genome shotgun (WGS) entry which is preliminary data.</text>
</comment>
<feature type="compositionally biased region" description="Basic and acidic residues" evidence="1">
    <location>
        <begin position="85"/>
        <end position="98"/>
    </location>
</feature>
<gene>
    <name evidence="2" type="ORF">JMN32_11435</name>
</gene>
<accession>A0A937FYX5</accession>
<proteinExistence type="predicted"/>
<reference evidence="2" key="1">
    <citation type="submission" date="2021-01" db="EMBL/GenBank/DDBJ databases">
        <title>Fulvivirga kasyanovii gen. nov., sp nov., a novel member of the phylum Bacteroidetes isolated from seawater in a mussel farm.</title>
        <authorList>
            <person name="Zhao L.-H."/>
            <person name="Wang Z.-J."/>
        </authorList>
    </citation>
    <scope>NUCLEOTIDE SEQUENCE</scope>
    <source>
        <strain evidence="2">29W222</strain>
    </source>
</reference>
<evidence type="ECO:0000256" key="1">
    <source>
        <dbReference type="SAM" id="MobiDB-lite"/>
    </source>
</evidence>
<feature type="compositionally biased region" description="Basic residues" evidence="1">
    <location>
        <begin position="164"/>
        <end position="178"/>
    </location>
</feature>
<evidence type="ECO:0000313" key="2">
    <source>
        <dbReference type="EMBL" id="MBL6446925.1"/>
    </source>
</evidence>
<feature type="compositionally biased region" description="Basic residues" evidence="1">
    <location>
        <begin position="128"/>
        <end position="144"/>
    </location>
</feature>
<dbReference type="EMBL" id="JAEUGD010000042">
    <property type="protein sequence ID" value="MBL6446925.1"/>
    <property type="molecule type" value="Genomic_DNA"/>
</dbReference>
<feature type="compositionally biased region" description="Basic and acidic residues" evidence="1">
    <location>
        <begin position="110"/>
        <end position="122"/>
    </location>
</feature>
<evidence type="ECO:0000313" key="3">
    <source>
        <dbReference type="Proteomes" id="UP000614216"/>
    </source>
</evidence>
<dbReference type="RefSeq" id="WP_202856460.1">
    <property type="nucleotide sequence ID" value="NZ_JAEUGD010000042.1"/>
</dbReference>
<feature type="region of interest" description="Disordered" evidence="1">
    <location>
        <begin position="85"/>
        <end position="178"/>
    </location>
</feature>
<organism evidence="2 3">
    <name type="scientific">Fulvivirga marina</name>
    <dbReference type="NCBI Taxonomy" id="2494733"/>
    <lineage>
        <taxon>Bacteria</taxon>
        <taxon>Pseudomonadati</taxon>
        <taxon>Bacteroidota</taxon>
        <taxon>Cytophagia</taxon>
        <taxon>Cytophagales</taxon>
        <taxon>Fulvivirgaceae</taxon>
        <taxon>Fulvivirga</taxon>
    </lineage>
</organism>
<dbReference type="Proteomes" id="UP000614216">
    <property type="component" value="Unassembled WGS sequence"/>
</dbReference>
<dbReference type="AlphaFoldDB" id="A0A937FYX5"/>
<protein>
    <submittedName>
        <fullName evidence="2">Uncharacterized protein</fullName>
    </submittedName>
</protein>
<sequence>MRNYQLNGVQTKSFATIAHPIKFLYLLHGRMDFQEYLHSKKIDSDAFKQAHSLQWHEWQSVFDQMHPKSFSSQKLFLINSLRHKFPYDPPKEVEERKVSSKKPVMPKPPKNLEQDEKKDVSPETKANPKAKVKPLMKAKPKVSTKPKIPPKPGSQGQESENKPKFRPKPVIKKRPKTD</sequence>